<dbReference type="RefSeq" id="WP_162388385.1">
    <property type="nucleotide sequence ID" value="NZ_VCIW01000067.1"/>
</dbReference>
<reference evidence="2 3" key="1">
    <citation type="submission" date="2019-05" db="EMBL/GenBank/DDBJ databases">
        <authorList>
            <person name="Narsing Rao M.P."/>
            <person name="Li W.J."/>
        </authorList>
    </citation>
    <scope>NUCLEOTIDE SEQUENCE [LARGE SCALE GENOMIC DNA]</scope>
    <source>
        <strain evidence="2 3">SYSU_K30003</strain>
    </source>
</reference>
<dbReference type="Proteomes" id="UP000309676">
    <property type="component" value="Unassembled WGS sequence"/>
</dbReference>
<dbReference type="InterPro" id="IPR042229">
    <property type="entry name" value="Listeria/Bacterioides_rpt_sf"/>
</dbReference>
<dbReference type="OrthoDB" id="9802993at2"/>
<protein>
    <submittedName>
        <fullName evidence="2">Pectate lyase</fullName>
    </submittedName>
</protein>
<feature type="non-terminal residue" evidence="2">
    <location>
        <position position="242"/>
    </location>
</feature>
<comment type="caution">
    <text evidence="2">The sequence shown here is derived from an EMBL/GenBank/DDBJ whole genome shotgun (WGS) entry which is preliminary data.</text>
</comment>
<dbReference type="InterPro" id="IPR013378">
    <property type="entry name" value="InlB-like_B-rpt"/>
</dbReference>
<keyword evidence="2" id="KW-0456">Lyase</keyword>
<dbReference type="GO" id="GO:0016829">
    <property type="term" value="F:lyase activity"/>
    <property type="evidence" value="ECO:0007669"/>
    <property type="project" value="UniProtKB-KW"/>
</dbReference>
<evidence type="ECO:0000256" key="1">
    <source>
        <dbReference type="ARBA" id="ARBA00004196"/>
    </source>
</evidence>
<keyword evidence="3" id="KW-1185">Reference proteome</keyword>
<dbReference type="EMBL" id="VCIW01000067">
    <property type="protein sequence ID" value="TLS48200.1"/>
    <property type="molecule type" value="Genomic_DNA"/>
</dbReference>
<dbReference type="NCBIfam" id="TIGR02543">
    <property type="entry name" value="List_Bact_rpt"/>
    <property type="match status" value="2"/>
</dbReference>
<gene>
    <name evidence="2" type="ORF">FE782_32070</name>
</gene>
<accession>A0A5R9G225</accession>
<evidence type="ECO:0000313" key="2">
    <source>
        <dbReference type="EMBL" id="TLS48200.1"/>
    </source>
</evidence>
<organism evidence="2 3">
    <name type="scientific">Paenibacillus antri</name>
    <dbReference type="NCBI Taxonomy" id="2582848"/>
    <lineage>
        <taxon>Bacteria</taxon>
        <taxon>Bacillati</taxon>
        <taxon>Bacillota</taxon>
        <taxon>Bacilli</taxon>
        <taxon>Bacillales</taxon>
        <taxon>Paenibacillaceae</taxon>
        <taxon>Paenibacillus</taxon>
    </lineage>
</organism>
<name>A0A5R9G225_9BACL</name>
<comment type="subcellular location">
    <subcellularLocation>
        <location evidence="1">Cell envelope</location>
    </subcellularLocation>
</comment>
<dbReference type="GO" id="GO:0030313">
    <property type="term" value="C:cell envelope"/>
    <property type="evidence" value="ECO:0007669"/>
    <property type="project" value="UniProtKB-SubCell"/>
</dbReference>
<sequence length="242" mass="24428">TFAGWYTDADLTAAYDFASPIGAADLTLYAKWTVNSYTVTYDDNGSDSGSAPADSAHDYNTGFAVPGNSGGLAKTGYTFEGWNTAADGSGTDYAVGDTYTMGAADATLYAKWTVNSYTVAYDGNGATSGSAPASGSHVYDTVVTVPGNTGGLAKTGHTFAGWNTAADGGGTGYAGGGTFTIGAADVTLYAQWTVNSYTVSYDGNGSEDGSVPADSIHDYNTGVPVPGNTGGLAKLGHTFAGW</sequence>
<dbReference type="Pfam" id="PF09479">
    <property type="entry name" value="Flg_new"/>
    <property type="match status" value="4"/>
</dbReference>
<dbReference type="Gene3D" id="2.60.40.4270">
    <property type="entry name" value="Listeria-Bacteroides repeat domain"/>
    <property type="match status" value="3"/>
</dbReference>
<dbReference type="AlphaFoldDB" id="A0A5R9G225"/>
<feature type="non-terminal residue" evidence="2">
    <location>
        <position position="1"/>
    </location>
</feature>
<proteinExistence type="predicted"/>
<evidence type="ECO:0000313" key="3">
    <source>
        <dbReference type="Proteomes" id="UP000309676"/>
    </source>
</evidence>